<evidence type="ECO:0008006" key="2">
    <source>
        <dbReference type="Google" id="ProtNLM"/>
    </source>
</evidence>
<gene>
    <name evidence="1" type="ORF">METZ01_LOCUS6305</name>
</gene>
<dbReference type="EMBL" id="UINC01000333">
    <property type="protein sequence ID" value="SUZ53451.1"/>
    <property type="molecule type" value="Genomic_DNA"/>
</dbReference>
<name>A0A381NFZ1_9ZZZZ</name>
<protein>
    <recommendedName>
        <fullName evidence="2">DUF1684 domain-containing protein</fullName>
    </recommendedName>
</protein>
<proteinExistence type="predicted"/>
<organism evidence="1">
    <name type="scientific">marine metagenome</name>
    <dbReference type="NCBI Taxonomy" id="408172"/>
    <lineage>
        <taxon>unclassified sequences</taxon>
        <taxon>metagenomes</taxon>
        <taxon>ecological metagenomes</taxon>
    </lineage>
</organism>
<dbReference type="AlphaFoldDB" id="A0A381NFZ1"/>
<dbReference type="PANTHER" id="PTHR41913:SF1">
    <property type="entry name" value="DUF1684 DOMAIN-CONTAINING PROTEIN"/>
    <property type="match status" value="1"/>
</dbReference>
<evidence type="ECO:0000313" key="1">
    <source>
        <dbReference type="EMBL" id="SUZ53451.1"/>
    </source>
</evidence>
<dbReference type="InterPro" id="IPR012467">
    <property type="entry name" value="DUF1684"/>
</dbReference>
<dbReference type="Pfam" id="PF07920">
    <property type="entry name" value="DUF1684"/>
    <property type="match status" value="1"/>
</dbReference>
<dbReference type="PANTHER" id="PTHR41913">
    <property type="entry name" value="DUF1684 DOMAIN-CONTAINING PROTEIN"/>
    <property type="match status" value="1"/>
</dbReference>
<sequence>MGQLVMEYRSVSPFRFAVLTTTALIAISSCSSDWRDLPPVNQEEFITEHEDWRSNREQGLVTPPGGPVLWSGLFNLPQGETAFGSDPTLPIVLPAEDSPSLAGTLVRQGQDVHLEPASDGNVYLQDGPPIEEVTILENDRSGNTTYLSLGSLGMRVHSEPGTDRLWLRVWDTDLAERETFRLPEYFALSTEWLVSARLDRYPELRSIPLADITGGMIEQDAIGELVFRKADREHRLIAFGNEQSRSYFVSLWDSTAITETYQAGRYMRVPAAGEDGWTTIDFNRSYNAPCVFTAFSVCSLPPLENRLDLAVTAGEKRPEKPAY</sequence>
<accession>A0A381NFZ1</accession>
<reference evidence="1" key="1">
    <citation type="submission" date="2018-05" db="EMBL/GenBank/DDBJ databases">
        <authorList>
            <person name="Lanie J.A."/>
            <person name="Ng W.-L."/>
            <person name="Kazmierczak K.M."/>
            <person name="Andrzejewski T.M."/>
            <person name="Davidsen T.M."/>
            <person name="Wayne K.J."/>
            <person name="Tettelin H."/>
            <person name="Glass J.I."/>
            <person name="Rusch D."/>
            <person name="Podicherti R."/>
            <person name="Tsui H.-C.T."/>
            <person name="Winkler M.E."/>
        </authorList>
    </citation>
    <scope>NUCLEOTIDE SEQUENCE</scope>
</reference>